<proteinExistence type="predicted"/>
<reference evidence="2 3" key="1">
    <citation type="submission" date="2020-01" db="EMBL/GenBank/DDBJ databases">
        <title>Insect and environment-associated Actinomycetes.</title>
        <authorList>
            <person name="Currrie C."/>
            <person name="Chevrette M."/>
            <person name="Carlson C."/>
            <person name="Stubbendieck R."/>
            <person name="Wendt-Pienkowski E."/>
        </authorList>
    </citation>
    <scope>NUCLEOTIDE SEQUENCE [LARGE SCALE GENOMIC DNA]</scope>
    <source>
        <strain evidence="2 3">SID7590</strain>
    </source>
</reference>
<dbReference type="EMBL" id="JAAGMP010000309">
    <property type="protein sequence ID" value="NEC17856.1"/>
    <property type="molecule type" value="Genomic_DNA"/>
</dbReference>
<evidence type="ECO:0000313" key="3">
    <source>
        <dbReference type="Proteomes" id="UP000469670"/>
    </source>
</evidence>
<gene>
    <name evidence="2" type="ORF">G3I50_06205</name>
</gene>
<keyword evidence="1" id="KW-0472">Membrane</keyword>
<evidence type="ECO:0000313" key="2">
    <source>
        <dbReference type="EMBL" id="NEC17856.1"/>
    </source>
</evidence>
<dbReference type="AlphaFoldDB" id="A0A7K3RRL1"/>
<protein>
    <submittedName>
        <fullName evidence="2">Uncharacterized protein</fullName>
    </submittedName>
</protein>
<name>A0A7K3RRL1_9ACTN</name>
<dbReference type="Proteomes" id="UP000469670">
    <property type="component" value="Unassembled WGS sequence"/>
</dbReference>
<sequence length="221" mass="24497">MNALLVRWVWWPLLVAFVVVARVWTFLSSTSRRRARRLAGSDAARQAGRAAEARLRAIVGTYVGNTPLELRLLVVEDHYARGWADSGLFTLSRSAYRVSCEMRVTAYFSSPLPSAETVAHILDVGERALSGIPFTHDLAHRDSPGGLAHAGHILAWDQPTIPLPEHAEAAHDCRFRLLWEPPTASSVASIRRRHGAVFALTLPSVTYFRVPRGLGTRLTRT</sequence>
<organism evidence="2 3">
    <name type="scientific">Streptomyces parvus</name>
    <dbReference type="NCBI Taxonomy" id="66428"/>
    <lineage>
        <taxon>Bacteria</taxon>
        <taxon>Bacillati</taxon>
        <taxon>Actinomycetota</taxon>
        <taxon>Actinomycetes</taxon>
        <taxon>Kitasatosporales</taxon>
        <taxon>Streptomycetaceae</taxon>
        <taxon>Streptomyces</taxon>
    </lineage>
</organism>
<accession>A0A7K3RRL1</accession>
<feature type="transmembrane region" description="Helical" evidence="1">
    <location>
        <begin position="6"/>
        <end position="27"/>
    </location>
</feature>
<evidence type="ECO:0000256" key="1">
    <source>
        <dbReference type="SAM" id="Phobius"/>
    </source>
</evidence>
<comment type="caution">
    <text evidence="2">The sequence shown here is derived from an EMBL/GenBank/DDBJ whole genome shotgun (WGS) entry which is preliminary data.</text>
</comment>
<dbReference type="RefSeq" id="WP_164200462.1">
    <property type="nucleotide sequence ID" value="NZ_JAAGMP010000309.1"/>
</dbReference>
<keyword evidence="1" id="KW-0812">Transmembrane</keyword>
<keyword evidence="1" id="KW-1133">Transmembrane helix</keyword>